<dbReference type="Proteomes" id="UP000004994">
    <property type="component" value="Chromosome 1"/>
</dbReference>
<name>A0A3Q7EBA3_SOLLC</name>
<dbReference type="Gramene" id="Solyc01g011096.1.1">
    <property type="protein sequence ID" value="Solyc01g011096.1.1"/>
    <property type="gene ID" value="Solyc01g011096.1"/>
</dbReference>
<accession>A0A3Q7EBA3</accession>
<dbReference type="AlphaFoldDB" id="A0A3Q7EBA3"/>
<reference evidence="1" key="2">
    <citation type="submission" date="2019-01" db="UniProtKB">
        <authorList>
            <consortium name="EnsemblPlants"/>
        </authorList>
    </citation>
    <scope>IDENTIFICATION</scope>
    <source>
        <strain evidence="1">cv. Heinz 1706</strain>
    </source>
</reference>
<evidence type="ECO:0000313" key="2">
    <source>
        <dbReference type="Proteomes" id="UP000004994"/>
    </source>
</evidence>
<dbReference type="InParanoid" id="A0A3Q7EBA3"/>
<keyword evidence="2" id="KW-1185">Reference proteome</keyword>
<reference evidence="1" key="1">
    <citation type="journal article" date="2012" name="Nature">
        <title>The tomato genome sequence provides insights into fleshy fruit evolution.</title>
        <authorList>
            <consortium name="Tomato Genome Consortium"/>
        </authorList>
    </citation>
    <scope>NUCLEOTIDE SEQUENCE [LARGE SCALE GENOMIC DNA]</scope>
    <source>
        <strain evidence="1">cv. Heinz 1706</strain>
    </source>
</reference>
<organism evidence="1">
    <name type="scientific">Solanum lycopersicum</name>
    <name type="common">Tomato</name>
    <name type="synonym">Lycopersicon esculentum</name>
    <dbReference type="NCBI Taxonomy" id="4081"/>
    <lineage>
        <taxon>Eukaryota</taxon>
        <taxon>Viridiplantae</taxon>
        <taxon>Streptophyta</taxon>
        <taxon>Embryophyta</taxon>
        <taxon>Tracheophyta</taxon>
        <taxon>Spermatophyta</taxon>
        <taxon>Magnoliopsida</taxon>
        <taxon>eudicotyledons</taxon>
        <taxon>Gunneridae</taxon>
        <taxon>Pentapetalae</taxon>
        <taxon>asterids</taxon>
        <taxon>lamiids</taxon>
        <taxon>Solanales</taxon>
        <taxon>Solanaceae</taxon>
        <taxon>Solanoideae</taxon>
        <taxon>Solaneae</taxon>
        <taxon>Solanum</taxon>
        <taxon>Solanum subgen. Lycopersicon</taxon>
    </lineage>
</organism>
<sequence length="114" mass="12626">MHDKDKFTNGSSLTTTSQAHIKLLTTTFSALSGNNAMSSSFIDYFPHNFSKSRRSSKDLSQSHKQCTHAMSFPQENIAYVFPSISLNYAGDASMNLTPTNYLEDMGFVDGAAKW</sequence>
<dbReference type="EnsemblPlants" id="Solyc01g011096.1.1">
    <property type="protein sequence ID" value="Solyc01g011096.1.1"/>
    <property type="gene ID" value="Solyc01g011096.1"/>
</dbReference>
<protein>
    <submittedName>
        <fullName evidence="1">Uncharacterized protein</fullName>
    </submittedName>
</protein>
<proteinExistence type="predicted"/>
<evidence type="ECO:0000313" key="1">
    <source>
        <dbReference type="EnsemblPlants" id="Solyc01g011096.1.1"/>
    </source>
</evidence>